<name>A0A8J6YXE5_9RHOB</name>
<dbReference type="AlphaFoldDB" id="A0A8J6YXE5"/>
<evidence type="ECO:0000256" key="1">
    <source>
        <dbReference type="SAM" id="MobiDB-lite"/>
    </source>
</evidence>
<protein>
    <submittedName>
        <fullName evidence="2">Uncharacterized protein</fullName>
    </submittedName>
</protein>
<feature type="non-terminal residue" evidence="2">
    <location>
        <position position="1"/>
    </location>
</feature>
<sequence>DTPPGAAAAGTGQGSLALGAAPPPPPLTIADFLHALNFPQDPEDTDGFRALRLALKSPRTAPLVQAAQDALTLLSQAGLYMDDLPPDHPRPELWRRFAAGERGGALSALGGIRDPGALATCGAALREDPVFRDAVHHFLRHFDLMLAARAEKMEDATLVRLAETRSGRAFMLLGRAVGMFG</sequence>
<reference evidence="2" key="1">
    <citation type="submission" date="2020-09" db="EMBL/GenBank/DDBJ databases">
        <title>A novel bacterium of genus Mangrovicoccus, isolated from South China Sea.</title>
        <authorList>
            <person name="Huang H."/>
            <person name="Mo K."/>
            <person name="Hu Y."/>
        </authorList>
    </citation>
    <scope>NUCLEOTIDE SEQUENCE</scope>
    <source>
        <strain evidence="2">HB182678</strain>
    </source>
</reference>
<keyword evidence="3" id="KW-1185">Reference proteome</keyword>
<comment type="caution">
    <text evidence="2">The sequence shown here is derived from an EMBL/GenBank/DDBJ whole genome shotgun (WGS) entry which is preliminary data.</text>
</comment>
<accession>A0A8J6YXE5</accession>
<organism evidence="2 3">
    <name type="scientific">Mangrovicoccus algicola</name>
    <dbReference type="NCBI Taxonomy" id="2771008"/>
    <lineage>
        <taxon>Bacteria</taxon>
        <taxon>Pseudomonadati</taxon>
        <taxon>Pseudomonadota</taxon>
        <taxon>Alphaproteobacteria</taxon>
        <taxon>Rhodobacterales</taxon>
        <taxon>Paracoccaceae</taxon>
        <taxon>Mangrovicoccus</taxon>
    </lineage>
</organism>
<feature type="compositionally biased region" description="Low complexity" evidence="1">
    <location>
        <begin position="1"/>
        <end position="20"/>
    </location>
</feature>
<gene>
    <name evidence="2" type="ORF">ICN82_14670</name>
</gene>
<dbReference type="Proteomes" id="UP000609121">
    <property type="component" value="Unassembled WGS sequence"/>
</dbReference>
<dbReference type="EMBL" id="JACVXA010000046">
    <property type="protein sequence ID" value="MBE3639442.1"/>
    <property type="molecule type" value="Genomic_DNA"/>
</dbReference>
<proteinExistence type="predicted"/>
<feature type="region of interest" description="Disordered" evidence="1">
    <location>
        <begin position="1"/>
        <end position="23"/>
    </location>
</feature>
<evidence type="ECO:0000313" key="2">
    <source>
        <dbReference type="EMBL" id="MBE3639442.1"/>
    </source>
</evidence>
<evidence type="ECO:0000313" key="3">
    <source>
        <dbReference type="Proteomes" id="UP000609121"/>
    </source>
</evidence>